<dbReference type="PATRIC" id="fig|1122169.6.peg.1534"/>
<dbReference type="OrthoDB" id="5643368at2"/>
<accession>A0A0W0YVK9</accession>
<dbReference type="Proteomes" id="UP000054600">
    <property type="component" value="Unassembled WGS sequence"/>
</dbReference>
<proteinExistence type="predicted"/>
<dbReference type="STRING" id="1122169.Lsha_1333"/>
<protein>
    <submittedName>
        <fullName evidence="2">Uncharacterized protein</fullName>
    </submittedName>
</protein>
<keyword evidence="3" id="KW-1185">Reference proteome</keyword>
<feature type="signal peptide" evidence="1">
    <location>
        <begin position="1"/>
        <end position="23"/>
    </location>
</feature>
<organism evidence="2 3">
    <name type="scientific">Legionella shakespearei DSM 23087</name>
    <dbReference type="NCBI Taxonomy" id="1122169"/>
    <lineage>
        <taxon>Bacteria</taxon>
        <taxon>Pseudomonadati</taxon>
        <taxon>Pseudomonadota</taxon>
        <taxon>Gammaproteobacteria</taxon>
        <taxon>Legionellales</taxon>
        <taxon>Legionellaceae</taxon>
        <taxon>Legionella</taxon>
    </lineage>
</organism>
<name>A0A0W0YVK9_9GAMM</name>
<gene>
    <name evidence="2" type="ORF">Lsha_1333</name>
</gene>
<feature type="chain" id="PRO_5006917995" evidence="1">
    <location>
        <begin position="24"/>
        <end position="191"/>
    </location>
</feature>
<dbReference type="EMBL" id="LNYW01000040">
    <property type="protein sequence ID" value="KTD60922.1"/>
    <property type="molecule type" value="Genomic_DNA"/>
</dbReference>
<dbReference type="PROSITE" id="PS51257">
    <property type="entry name" value="PROKAR_LIPOPROTEIN"/>
    <property type="match status" value="1"/>
</dbReference>
<dbReference type="RefSeq" id="WP_018578700.1">
    <property type="nucleotide sequence ID" value="NZ_KB892437.1"/>
</dbReference>
<sequence>MDLLIKKLSLLCGLLFSCACIQAATPIVCDQRYALCTSARCVPSPENPDVALCECVTEQGPSVGFTSCEKRKPAYTQYKTLSLVSTFSFAQFATKKSMNCPKGTPWANCVDMPCTVDPQNDKRAFCLCTLNATQPFFTFGGSCNTDSCATGFWSGATGEDSELLRNALAQSTHSNVHPLSCNTPSSDEDTK</sequence>
<keyword evidence="1" id="KW-0732">Signal</keyword>
<dbReference type="AlphaFoldDB" id="A0A0W0YVK9"/>
<comment type="caution">
    <text evidence="2">The sequence shown here is derived from an EMBL/GenBank/DDBJ whole genome shotgun (WGS) entry which is preliminary data.</text>
</comment>
<evidence type="ECO:0000313" key="3">
    <source>
        <dbReference type="Proteomes" id="UP000054600"/>
    </source>
</evidence>
<reference evidence="2 3" key="1">
    <citation type="submission" date="2015-11" db="EMBL/GenBank/DDBJ databases">
        <title>Genomic analysis of 38 Legionella species identifies large and diverse effector repertoires.</title>
        <authorList>
            <person name="Burstein D."/>
            <person name="Amaro F."/>
            <person name="Zusman T."/>
            <person name="Lifshitz Z."/>
            <person name="Cohen O."/>
            <person name="Gilbert J.A."/>
            <person name="Pupko T."/>
            <person name="Shuman H.A."/>
            <person name="Segal G."/>
        </authorList>
    </citation>
    <scope>NUCLEOTIDE SEQUENCE [LARGE SCALE GENOMIC DNA]</scope>
    <source>
        <strain evidence="2 3">ATCC 49655</strain>
    </source>
</reference>
<evidence type="ECO:0000256" key="1">
    <source>
        <dbReference type="SAM" id="SignalP"/>
    </source>
</evidence>
<evidence type="ECO:0000313" key="2">
    <source>
        <dbReference type="EMBL" id="KTD60922.1"/>
    </source>
</evidence>